<dbReference type="Proteomes" id="UP000007266">
    <property type="component" value="Linkage group 8"/>
</dbReference>
<keyword evidence="1 3" id="KW-0863">Zinc-finger</keyword>
<keyword evidence="1 3" id="KW-0479">Metal-binding</keyword>
<reference evidence="6 7" key="1">
    <citation type="journal article" date="2008" name="Nature">
        <title>The genome of the model beetle and pest Tribolium castaneum.</title>
        <authorList>
            <consortium name="Tribolium Genome Sequencing Consortium"/>
            <person name="Richards S."/>
            <person name="Gibbs R.A."/>
            <person name="Weinstock G.M."/>
            <person name="Brown S.J."/>
            <person name="Denell R."/>
            <person name="Beeman R.W."/>
            <person name="Gibbs R."/>
            <person name="Beeman R.W."/>
            <person name="Brown S.J."/>
            <person name="Bucher G."/>
            <person name="Friedrich M."/>
            <person name="Grimmelikhuijzen C.J."/>
            <person name="Klingler M."/>
            <person name="Lorenzen M."/>
            <person name="Richards S."/>
            <person name="Roth S."/>
            <person name="Schroder R."/>
            <person name="Tautz D."/>
            <person name="Zdobnov E.M."/>
            <person name="Muzny D."/>
            <person name="Gibbs R.A."/>
            <person name="Weinstock G.M."/>
            <person name="Attaway T."/>
            <person name="Bell S."/>
            <person name="Buhay C.J."/>
            <person name="Chandrabose M.N."/>
            <person name="Chavez D."/>
            <person name="Clerk-Blankenburg K.P."/>
            <person name="Cree A."/>
            <person name="Dao M."/>
            <person name="Davis C."/>
            <person name="Chacko J."/>
            <person name="Dinh H."/>
            <person name="Dugan-Rocha S."/>
            <person name="Fowler G."/>
            <person name="Garner T.T."/>
            <person name="Garnes J."/>
            <person name="Gnirke A."/>
            <person name="Hawes A."/>
            <person name="Hernandez J."/>
            <person name="Hines S."/>
            <person name="Holder M."/>
            <person name="Hume J."/>
            <person name="Jhangiani S.N."/>
            <person name="Joshi V."/>
            <person name="Khan Z.M."/>
            <person name="Jackson L."/>
            <person name="Kovar C."/>
            <person name="Kowis A."/>
            <person name="Lee S."/>
            <person name="Lewis L.R."/>
            <person name="Margolis J."/>
            <person name="Morgan M."/>
            <person name="Nazareth L.V."/>
            <person name="Nguyen N."/>
            <person name="Okwuonu G."/>
            <person name="Parker D."/>
            <person name="Richards S."/>
            <person name="Ruiz S.J."/>
            <person name="Santibanez J."/>
            <person name="Savard J."/>
            <person name="Scherer S.E."/>
            <person name="Schneider B."/>
            <person name="Sodergren E."/>
            <person name="Tautz D."/>
            <person name="Vattahil S."/>
            <person name="Villasana D."/>
            <person name="White C.S."/>
            <person name="Wright R."/>
            <person name="Park Y."/>
            <person name="Beeman R.W."/>
            <person name="Lord J."/>
            <person name="Oppert B."/>
            <person name="Lorenzen M."/>
            <person name="Brown S."/>
            <person name="Wang L."/>
            <person name="Savard J."/>
            <person name="Tautz D."/>
            <person name="Richards S."/>
            <person name="Weinstock G."/>
            <person name="Gibbs R.A."/>
            <person name="Liu Y."/>
            <person name="Worley K."/>
            <person name="Weinstock G."/>
            <person name="Elsik C.G."/>
            <person name="Reese J.T."/>
            <person name="Elhaik E."/>
            <person name="Landan G."/>
            <person name="Graur D."/>
            <person name="Arensburger P."/>
            <person name="Atkinson P."/>
            <person name="Beeman R.W."/>
            <person name="Beidler J."/>
            <person name="Brown S.J."/>
            <person name="Demuth J.P."/>
            <person name="Drury D.W."/>
            <person name="Du Y.Z."/>
            <person name="Fujiwara H."/>
            <person name="Lorenzen M."/>
            <person name="Maselli V."/>
            <person name="Osanai M."/>
            <person name="Park Y."/>
            <person name="Robertson H.M."/>
            <person name="Tu Z."/>
            <person name="Wang J.J."/>
            <person name="Wang S."/>
            <person name="Richards S."/>
            <person name="Song H."/>
            <person name="Zhang L."/>
            <person name="Sodergren E."/>
            <person name="Werner D."/>
            <person name="Stanke M."/>
            <person name="Morgenstern B."/>
            <person name="Solovyev V."/>
            <person name="Kosarev P."/>
            <person name="Brown G."/>
            <person name="Chen H.C."/>
            <person name="Ermolaeva O."/>
            <person name="Hlavina W."/>
            <person name="Kapustin Y."/>
            <person name="Kiryutin B."/>
            <person name="Kitts P."/>
            <person name="Maglott D."/>
            <person name="Pruitt K."/>
            <person name="Sapojnikov V."/>
            <person name="Souvorov A."/>
            <person name="Mackey A.J."/>
            <person name="Waterhouse R.M."/>
            <person name="Wyder S."/>
            <person name="Zdobnov E.M."/>
            <person name="Zdobnov E.M."/>
            <person name="Wyder S."/>
            <person name="Kriventseva E.V."/>
            <person name="Kadowaki T."/>
            <person name="Bork P."/>
            <person name="Aranda M."/>
            <person name="Bao R."/>
            <person name="Beermann A."/>
            <person name="Berns N."/>
            <person name="Bolognesi R."/>
            <person name="Bonneton F."/>
            <person name="Bopp D."/>
            <person name="Brown S.J."/>
            <person name="Bucher G."/>
            <person name="Butts T."/>
            <person name="Chaumot A."/>
            <person name="Denell R.E."/>
            <person name="Ferrier D.E."/>
            <person name="Friedrich M."/>
            <person name="Gordon C.M."/>
            <person name="Jindra M."/>
            <person name="Klingler M."/>
            <person name="Lan Q."/>
            <person name="Lattorff H.M."/>
            <person name="Laudet V."/>
            <person name="von Levetsow C."/>
            <person name="Liu Z."/>
            <person name="Lutz R."/>
            <person name="Lynch J.A."/>
            <person name="da Fonseca R.N."/>
            <person name="Posnien N."/>
            <person name="Reuter R."/>
            <person name="Roth S."/>
            <person name="Savard J."/>
            <person name="Schinko J.B."/>
            <person name="Schmitt C."/>
            <person name="Schoppmeier M."/>
            <person name="Schroder R."/>
            <person name="Shippy T.D."/>
            <person name="Simonnet F."/>
            <person name="Marques-Souza H."/>
            <person name="Tautz D."/>
            <person name="Tomoyasu Y."/>
            <person name="Trauner J."/>
            <person name="Van der Zee M."/>
            <person name="Vervoort M."/>
            <person name="Wittkopp N."/>
            <person name="Wimmer E.A."/>
            <person name="Yang X."/>
            <person name="Jones A.K."/>
            <person name="Sattelle D.B."/>
            <person name="Ebert P.R."/>
            <person name="Nelson D."/>
            <person name="Scott J.G."/>
            <person name="Beeman R.W."/>
            <person name="Muthukrishnan S."/>
            <person name="Kramer K.J."/>
            <person name="Arakane Y."/>
            <person name="Beeman R.W."/>
            <person name="Zhu Q."/>
            <person name="Hogenkamp D."/>
            <person name="Dixit R."/>
            <person name="Oppert B."/>
            <person name="Jiang H."/>
            <person name="Zou Z."/>
            <person name="Marshall J."/>
            <person name="Elpidina E."/>
            <person name="Vinokurov K."/>
            <person name="Oppert C."/>
            <person name="Zou Z."/>
            <person name="Evans J."/>
            <person name="Lu Z."/>
            <person name="Zhao P."/>
            <person name="Sumathipala N."/>
            <person name="Altincicek B."/>
            <person name="Vilcinskas A."/>
            <person name="Williams M."/>
            <person name="Hultmark D."/>
            <person name="Hetru C."/>
            <person name="Jiang H."/>
            <person name="Grimmelikhuijzen C.J."/>
            <person name="Hauser F."/>
            <person name="Cazzamali G."/>
            <person name="Williamson M."/>
            <person name="Park Y."/>
            <person name="Li B."/>
            <person name="Tanaka Y."/>
            <person name="Predel R."/>
            <person name="Neupert S."/>
            <person name="Schachtner J."/>
            <person name="Verleyen P."/>
            <person name="Raible F."/>
            <person name="Bork P."/>
            <person name="Friedrich M."/>
            <person name="Walden K.K."/>
            <person name="Robertson H.M."/>
            <person name="Angeli S."/>
            <person name="Foret S."/>
            <person name="Bucher G."/>
            <person name="Schuetz S."/>
            <person name="Maleszka R."/>
            <person name="Wimmer E.A."/>
            <person name="Beeman R.W."/>
            <person name="Lorenzen M."/>
            <person name="Tomoyasu Y."/>
            <person name="Miller S.C."/>
            <person name="Grossmann D."/>
            <person name="Bucher G."/>
        </authorList>
    </citation>
    <scope>NUCLEOTIDE SEQUENCE [LARGE SCALE GENOMIC DNA]</scope>
    <source>
        <strain evidence="6 7">Georgia GA2</strain>
    </source>
</reference>
<dbReference type="GO" id="GO:0008270">
    <property type="term" value="F:zinc ion binding"/>
    <property type="evidence" value="ECO:0007669"/>
    <property type="project" value="UniProtKB-KW"/>
</dbReference>
<evidence type="ECO:0000259" key="5">
    <source>
        <dbReference type="PROSITE" id="PS50089"/>
    </source>
</evidence>
<dbReference type="OrthoDB" id="8062037at2759"/>
<dbReference type="InterPro" id="IPR001841">
    <property type="entry name" value="Znf_RING"/>
</dbReference>
<dbReference type="PANTHER" id="PTHR12109">
    <property type="entry name" value="RING FINGER PROTEIN 141-RELATED"/>
    <property type="match status" value="1"/>
</dbReference>
<evidence type="ECO:0000256" key="2">
    <source>
        <dbReference type="ARBA" id="ARBA00022833"/>
    </source>
</evidence>
<dbReference type="KEGG" id="tca:103314084"/>
<keyword evidence="7" id="KW-1185">Reference proteome</keyword>
<keyword evidence="4" id="KW-0812">Transmembrane</keyword>
<evidence type="ECO:0000256" key="3">
    <source>
        <dbReference type="PROSITE-ProRule" id="PRU00175"/>
    </source>
</evidence>
<evidence type="ECO:0000313" key="7">
    <source>
        <dbReference type="Proteomes" id="UP000007266"/>
    </source>
</evidence>
<dbReference type="HOGENOM" id="CLU_2226566_0_0_1"/>
<name>D6WY16_TRICA</name>
<dbReference type="InParanoid" id="D6WY16"/>
<sequence>MSNNKNKIENTLTAIGVAALVSGATFGLFYYLRGAEQTCENNLPEKKKQKSSPGFKGDLCPICFDFMTTKCITIKCQHTFHKKCIAQWKAINNSCPICRKKFDSAI</sequence>
<reference evidence="6 7" key="2">
    <citation type="journal article" date="2010" name="Nucleic Acids Res.">
        <title>BeetleBase in 2010: revisions to provide comprehensive genomic information for Tribolium castaneum.</title>
        <authorList>
            <person name="Kim H.S."/>
            <person name="Murphy T."/>
            <person name="Xia J."/>
            <person name="Caragea D."/>
            <person name="Park Y."/>
            <person name="Beeman R.W."/>
            <person name="Lorenzen M.D."/>
            <person name="Butcher S."/>
            <person name="Manak J.R."/>
            <person name="Brown S.J."/>
        </authorList>
    </citation>
    <scope>GENOME REANNOTATION</scope>
    <source>
        <strain evidence="6 7">Georgia GA2</strain>
    </source>
</reference>
<proteinExistence type="predicted"/>
<dbReference type="SMART" id="SM00184">
    <property type="entry name" value="RING"/>
    <property type="match status" value="1"/>
</dbReference>
<evidence type="ECO:0000256" key="1">
    <source>
        <dbReference type="ARBA" id="ARBA00022771"/>
    </source>
</evidence>
<dbReference type="SUPFAM" id="SSF57850">
    <property type="entry name" value="RING/U-box"/>
    <property type="match status" value="1"/>
</dbReference>
<dbReference type="PANTHER" id="PTHR12109:SF5">
    <property type="entry name" value="RING-TYPE DOMAIN-CONTAINING PROTEIN"/>
    <property type="match status" value="1"/>
</dbReference>
<dbReference type="PROSITE" id="PS50089">
    <property type="entry name" value="ZF_RING_2"/>
    <property type="match status" value="1"/>
</dbReference>
<keyword evidence="4" id="KW-0472">Membrane</keyword>
<protein>
    <submittedName>
        <fullName evidence="6">E3 ubiquitin-protein ligase RNF139-like Protein</fullName>
    </submittedName>
</protein>
<gene>
    <name evidence="6" type="primary">AUGUSTUS-3.0.2_05484</name>
    <name evidence="6" type="ORF">TcasGA2_TC005484</name>
</gene>
<evidence type="ECO:0000256" key="4">
    <source>
        <dbReference type="SAM" id="Phobius"/>
    </source>
</evidence>
<dbReference type="EMBL" id="KQ971362">
    <property type="protein sequence ID" value="EFA07909.1"/>
    <property type="molecule type" value="Genomic_DNA"/>
</dbReference>
<dbReference type="InterPro" id="IPR013083">
    <property type="entry name" value="Znf_RING/FYVE/PHD"/>
</dbReference>
<keyword evidence="2" id="KW-0862">Zinc</keyword>
<evidence type="ECO:0000313" key="6">
    <source>
        <dbReference type="EMBL" id="EFA07909.1"/>
    </source>
</evidence>
<feature type="transmembrane region" description="Helical" evidence="4">
    <location>
        <begin position="12"/>
        <end position="32"/>
    </location>
</feature>
<dbReference type="PhylomeDB" id="D6WY16"/>
<organism evidence="6 7">
    <name type="scientific">Tribolium castaneum</name>
    <name type="common">Red flour beetle</name>
    <dbReference type="NCBI Taxonomy" id="7070"/>
    <lineage>
        <taxon>Eukaryota</taxon>
        <taxon>Metazoa</taxon>
        <taxon>Ecdysozoa</taxon>
        <taxon>Arthropoda</taxon>
        <taxon>Hexapoda</taxon>
        <taxon>Insecta</taxon>
        <taxon>Pterygota</taxon>
        <taxon>Neoptera</taxon>
        <taxon>Endopterygota</taxon>
        <taxon>Coleoptera</taxon>
        <taxon>Polyphaga</taxon>
        <taxon>Cucujiformia</taxon>
        <taxon>Tenebrionidae</taxon>
        <taxon>Tenebrionidae incertae sedis</taxon>
        <taxon>Tribolium</taxon>
    </lineage>
</organism>
<keyword evidence="4" id="KW-1133">Transmembrane helix</keyword>
<dbReference type="Gene3D" id="3.30.40.10">
    <property type="entry name" value="Zinc/RING finger domain, C3HC4 (zinc finger)"/>
    <property type="match status" value="1"/>
</dbReference>
<feature type="domain" description="RING-type" evidence="5">
    <location>
        <begin position="60"/>
        <end position="99"/>
    </location>
</feature>
<dbReference type="AlphaFoldDB" id="D6WY16"/>
<dbReference type="Pfam" id="PF13639">
    <property type="entry name" value="zf-RING_2"/>
    <property type="match status" value="1"/>
</dbReference>
<dbReference type="STRING" id="7070.D6WY16"/>
<dbReference type="InterPro" id="IPR047126">
    <property type="entry name" value="RNF141-like"/>
</dbReference>
<accession>D6WY16</accession>